<accession>A0AC61NIM5</accession>
<evidence type="ECO:0000313" key="2">
    <source>
        <dbReference type="Proteomes" id="UP000826212"/>
    </source>
</evidence>
<organism evidence="1 2">
    <name type="scientific">Halosquirtibacter laminarini</name>
    <dbReference type="NCBI Taxonomy" id="3374600"/>
    <lineage>
        <taxon>Bacteria</taxon>
        <taxon>Pseudomonadati</taxon>
        <taxon>Bacteroidota</taxon>
        <taxon>Bacteroidia</taxon>
        <taxon>Marinilabiliales</taxon>
        <taxon>Prolixibacteraceae</taxon>
        <taxon>Halosquirtibacter</taxon>
    </lineage>
</organism>
<name>A0AC61NIM5_9BACT</name>
<protein>
    <submittedName>
        <fullName evidence="1">Sialate O-acetylesterase</fullName>
    </submittedName>
</protein>
<reference evidence="1" key="1">
    <citation type="submission" date="2021-08" db="EMBL/GenBank/DDBJ databases">
        <title>Novel anaerobic bacterium isolated from sea squirt in East Sea, Republic of Korea.</title>
        <authorList>
            <person name="Nguyen T.H."/>
            <person name="Li Z."/>
            <person name="Lee Y.-J."/>
            <person name="Ko J."/>
            <person name="Kim S.-G."/>
        </authorList>
    </citation>
    <scope>NUCLEOTIDE SEQUENCE</scope>
    <source>
        <strain evidence="1">KCTC 25031</strain>
    </source>
</reference>
<evidence type="ECO:0000313" key="1">
    <source>
        <dbReference type="EMBL" id="QZE15580.1"/>
    </source>
</evidence>
<sequence length="468" mass="52542">MNNLRQNLFLLFLLLFSIQTAYAETKLASLIQDHMVLQRESEVLLWGWDTPGQKIKVTTSWSKDLQTITNNEGKWKIILRTPKAGGPYKLHIKGSSSHDITDILMGDVWVCSGQSNMYMPIKGYRCQPVEGSNDMILSANNDNIRFFKVGIKLSAKPLNKVKGEWKVSSIQNAPDFSAVAYNFAQEIQKSTGVPVGIISTSRGASTIEAWMDPTSLKLFNGIPIPTKVPENNGHKTATLLFNGMINPITNYKAKGFLWYQGEANCFNPENYARLSQAMIGRWRQLWGDAKMPFYFVQIAPYNYKGRKASELKEQQNKVLDLVENTGMAVTLDVGSYSCIHPQKKQIVGKRLAYLALNKTYGYKTISCDPPMLDHAEGLGSTSVKVYLKNTANGLTTFDQKLLGFEVADSDKKFHFAVARINRKDNSITVECSKVKSIQSVRYAFKDYIPATLYNTAGIPATCFRTDNW</sequence>
<dbReference type="EMBL" id="CP081303">
    <property type="protein sequence ID" value="QZE15580.1"/>
    <property type="molecule type" value="Genomic_DNA"/>
</dbReference>
<proteinExistence type="predicted"/>
<gene>
    <name evidence="1" type="ORF">K4L44_07030</name>
</gene>
<dbReference type="Proteomes" id="UP000826212">
    <property type="component" value="Chromosome"/>
</dbReference>
<keyword evidence="2" id="KW-1185">Reference proteome</keyword>